<dbReference type="Proteomes" id="UP000196435">
    <property type="component" value="Unassembled WGS sequence"/>
</dbReference>
<gene>
    <name evidence="1" type="ORF">XIS1_1680038</name>
</gene>
<dbReference type="EMBL" id="FTLG01000077">
    <property type="protein sequence ID" value="SIP72801.1"/>
    <property type="molecule type" value="Genomic_DNA"/>
</dbReference>
<evidence type="ECO:0000313" key="1">
    <source>
        <dbReference type="EMBL" id="SIP72801.1"/>
    </source>
</evidence>
<organism evidence="1 2">
    <name type="scientific">Xenorhabdus innexi</name>
    <dbReference type="NCBI Taxonomy" id="290109"/>
    <lineage>
        <taxon>Bacteria</taxon>
        <taxon>Pseudomonadati</taxon>
        <taxon>Pseudomonadota</taxon>
        <taxon>Gammaproteobacteria</taxon>
        <taxon>Enterobacterales</taxon>
        <taxon>Morganellaceae</taxon>
        <taxon>Xenorhabdus</taxon>
    </lineage>
</organism>
<accession>A0A1N6MVF0</accession>
<name>A0A1N6MVF0_9GAMM</name>
<sequence length="64" mass="7188">MKSKVKSRMSRSDELTAALFSIIFDAITMQDKGIITFTIALLIEKNSLFASGKLNLNIKLLFFC</sequence>
<protein>
    <submittedName>
        <fullName evidence="1">Uncharacterized protein</fullName>
    </submittedName>
</protein>
<proteinExistence type="predicted"/>
<reference evidence="2" key="1">
    <citation type="submission" date="2016-12" db="EMBL/GenBank/DDBJ databases">
        <authorList>
            <person name="Gaudriault S."/>
        </authorList>
    </citation>
    <scope>NUCLEOTIDE SEQUENCE [LARGE SCALE GENOMIC DNA]</scope>
    <source>
        <strain evidence="2">HGB1681 (deposited as PTA-6826 in the American Type Culture Collection)</strain>
    </source>
</reference>
<dbReference type="AlphaFoldDB" id="A0A1N6MVF0"/>
<evidence type="ECO:0000313" key="2">
    <source>
        <dbReference type="Proteomes" id="UP000196435"/>
    </source>
</evidence>